<evidence type="ECO:0000313" key="2">
    <source>
        <dbReference type="EMBL" id="SES67066.1"/>
    </source>
</evidence>
<dbReference type="RefSeq" id="WP_093316826.1">
    <property type="nucleotide sequence ID" value="NZ_FOHV01000001.1"/>
</dbReference>
<keyword evidence="1" id="KW-0812">Transmembrane</keyword>
<keyword evidence="1" id="KW-1133">Transmembrane helix</keyword>
<protein>
    <submittedName>
        <fullName evidence="2">Uncharacterized protein</fullName>
    </submittedName>
</protein>
<name>A0A1H9YDX8_9GAMM</name>
<sequence>MKVTDILIFIVIIALVCLMFYGIYRLMVSKTMKQLPNFTDERLVKAYKNTNPILIILVSLVVFVLFPGLGVVVFFYNRRMRKEYALVMQERSIEIPK</sequence>
<accession>A0A1H9YDX8</accession>
<dbReference type="EMBL" id="FOHV01000001">
    <property type="protein sequence ID" value="SES67066.1"/>
    <property type="molecule type" value="Genomic_DNA"/>
</dbReference>
<dbReference type="Proteomes" id="UP000242642">
    <property type="component" value="Unassembled WGS sequence"/>
</dbReference>
<proteinExistence type="predicted"/>
<keyword evidence="1" id="KW-0472">Membrane</keyword>
<gene>
    <name evidence="2" type="ORF">SAMN02583745_00203</name>
</gene>
<evidence type="ECO:0000313" key="3">
    <source>
        <dbReference type="Proteomes" id="UP000242642"/>
    </source>
</evidence>
<dbReference type="AlphaFoldDB" id="A0A1H9YDX8"/>
<reference evidence="3" key="1">
    <citation type="submission" date="2016-10" db="EMBL/GenBank/DDBJ databases">
        <authorList>
            <person name="Varghese N."/>
            <person name="Submissions S."/>
        </authorList>
    </citation>
    <scope>NUCLEOTIDE SEQUENCE [LARGE SCALE GENOMIC DNA]</scope>
    <source>
        <strain evidence="3">DSM 18579</strain>
    </source>
</reference>
<keyword evidence="3" id="KW-1185">Reference proteome</keyword>
<feature type="transmembrane region" description="Helical" evidence="1">
    <location>
        <begin position="53"/>
        <end position="76"/>
    </location>
</feature>
<organism evidence="2 3">
    <name type="scientific">Thorsellia anophelis DSM 18579</name>
    <dbReference type="NCBI Taxonomy" id="1123402"/>
    <lineage>
        <taxon>Bacteria</taxon>
        <taxon>Pseudomonadati</taxon>
        <taxon>Pseudomonadota</taxon>
        <taxon>Gammaproteobacteria</taxon>
        <taxon>Enterobacterales</taxon>
        <taxon>Thorselliaceae</taxon>
        <taxon>Thorsellia</taxon>
    </lineage>
</organism>
<evidence type="ECO:0000256" key="1">
    <source>
        <dbReference type="SAM" id="Phobius"/>
    </source>
</evidence>
<feature type="transmembrane region" description="Helical" evidence="1">
    <location>
        <begin position="6"/>
        <end position="24"/>
    </location>
</feature>